<dbReference type="InterPro" id="IPR029058">
    <property type="entry name" value="AB_hydrolase_fold"/>
</dbReference>
<dbReference type="EMBL" id="VCQU01000008">
    <property type="protein sequence ID" value="NMN97734.1"/>
    <property type="molecule type" value="Genomic_DNA"/>
</dbReference>
<name>A0A848KL71_9NOCA</name>
<dbReference type="GO" id="GO:0004806">
    <property type="term" value="F:triacylglycerol lipase activity"/>
    <property type="evidence" value="ECO:0007669"/>
    <property type="project" value="TreeGrafter"/>
</dbReference>
<dbReference type="AlphaFoldDB" id="A0A848KL71"/>
<dbReference type="PANTHER" id="PTHR48081">
    <property type="entry name" value="AB HYDROLASE SUPERFAMILY PROTEIN C4A8.06C"/>
    <property type="match status" value="1"/>
</dbReference>
<keyword evidence="2 4" id="KW-0378">Hydrolase</keyword>
<reference evidence="4 5" key="1">
    <citation type="submission" date="2019-05" db="EMBL/GenBank/DDBJ databases">
        <authorList>
            <person name="Lee S.D."/>
        </authorList>
    </citation>
    <scope>NUCLEOTIDE SEQUENCE [LARGE SCALE GENOMIC DNA]</scope>
    <source>
        <strain evidence="4 5">YC2-7</strain>
    </source>
</reference>
<evidence type="ECO:0000259" key="3">
    <source>
        <dbReference type="Pfam" id="PF07859"/>
    </source>
</evidence>
<dbReference type="InterPro" id="IPR002168">
    <property type="entry name" value="Lipase_GDXG_HIS_AS"/>
</dbReference>
<evidence type="ECO:0000256" key="2">
    <source>
        <dbReference type="ARBA" id="ARBA00022801"/>
    </source>
</evidence>
<comment type="caution">
    <text evidence="4">The sequence shown here is derived from an EMBL/GenBank/DDBJ whole genome shotgun (WGS) entry which is preliminary data.</text>
</comment>
<protein>
    <submittedName>
        <fullName evidence="4">Alpha/beta hydrolase</fullName>
    </submittedName>
</protein>
<dbReference type="Proteomes" id="UP000535543">
    <property type="component" value="Unassembled WGS sequence"/>
</dbReference>
<dbReference type="RefSeq" id="WP_169590825.1">
    <property type="nucleotide sequence ID" value="NZ_VCQU01000008.1"/>
</dbReference>
<evidence type="ECO:0000256" key="1">
    <source>
        <dbReference type="ARBA" id="ARBA00010515"/>
    </source>
</evidence>
<organism evidence="4 5">
    <name type="scientific">Antrihabitans stalactiti</name>
    <dbReference type="NCBI Taxonomy" id="2584121"/>
    <lineage>
        <taxon>Bacteria</taxon>
        <taxon>Bacillati</taxon>
        <taxon>Actinomycetota</taxon>
        <taxon>Actinomycetes</taxon>
        <taxon>Mycobacteriales</taxon>
        <taxon>Nocardiaceae</taxon>
        <taxon>Antrihabitans</taxon>
    </lineage>
</organism>
<dbReference type="InterPro" id="IPR050300">
    <property type="entry name" value="GDXG_lipolytic_enzyme"/>
</dbReference>
<feature type="domain" description="Alpha/beta hydrolase fold-3" evidence="3">
    <location>
        <begin position="71"/>
        <end position="267"/>
    </location>
</feature>
<evidence type="ECO:0000313" key="4">
    <source>
        <dbReference type="EMBL" id="NMN97734.1"/>
    </source>
</evidence>
<dbReference type="Gene3D" id="3.40.50.1820">
    <property type="entry name" value="alpha/beta hydrolase"/>
    <property type="match status" value="1"/>
</dbReference>
<reference evidence="4 5" key="2">
    <citation type="submission" date="2020-06" db="EMBL/GenBank/DDBJ databases">
        <title>Antribacter stalactiti gen. nov., sp. nov., a new member of the family Nacardiaceae isolated from a cave.</title>
        <authorList>
            <person name="Kim I.S."/>
        </authorList>
    </citation>
    <scope>NUCLEOTIDE SEQUENCE [LARGE SCALE GENOMIC DNA]</scope>
    <source>
        <strain evidence="4 5">YC2-7</strain>
    </source>
</reference>
<proteinExistence type="inferred from homology"/>
<gene>
    <name evidence="4" type="ORF">FGL95_22105</name>
</gene>
<comment type="similarity">
    <text evidence="1">Belongs to the 'GDXG' lipolytic enzyme family.</text>
</comment>
<dbReference type="SUPFAM" id="SSF53474">
    <property type="entry name" value="alpha/beta-Hydrolases"/>
    <property type="match status" value="1"/>
</dbReference>
<accession>A0A848KL71</accession>
<evidence type="ECO:0000313" key="5">
    <source>
        <dbReference type="Proteomes" id="UP000535543"/>
    </source>
</evidence>
<dbReference type="InterPro" id="IPR013094">
    <property type="entry name" value="AB_hydrolase_3"/>
</dbReference>
<sequence length="301" mass="31917">MHLPLPVAGAALHGFYRVAMYHRLPYRTQRALLDIGARLQLIPAGTVVEQLLLGGRRAEKVTAGSDNGTAVLYLHGGGYTIGSIATHRSLAAHIARESGAAVYLIDYRLAPEHPLPAGLDDSVAAYRDLLSGHGYSADQVALGGDSAGGGLAVATTRRLIDEHAITPAGLALIAPWVDPNVIAEPKGDLVLTQKWSRRCAAAYLGDADPSDIGYAPLLGDLSGLPRTLVQVGQTELLHPQAVAFVSALRTTGVDVEFTEHARLWHCAQLQASLVADAHRAVQEIGVFLRDVWTATEDDVAV</sequence>
<keyword evidence="5" id="KW-1185">Reference proteome</keyword>
<dbReference type="PROSITE" id="PS01173">
    <property type="entry name" value="LIPASE_GDXG_HIS"/>
    <property type="match status" value="1"/>
</dbReference>
<dbReference type="PANTHER" id="PTHR48081:SF30">
    <property type="entry name" value="ACETYL-HYDROLASE LIPR-RELATED"/>
    <property type="match status" value="1"/>
</dbReference>
<dbReference type="Pfam" id="PF07859">
    <property type="entry name" value="Abhydrolase_3"/>
    <property type="match status" value="1"/>
</dbReference>